<feature type="domain" description="AAA+ ATPase" evidence="6">
    <location>
        <begin position="73"/>
        <end position="301"/>
    </location>
</feature>
<evidence type="ECO:0000313" key="7">
    <source>
        <dbReference type="EMBL" id="SDX36151.1"/>
    </source>
</evidence>
<evidence type="ECO:0000256" key="1">
    <source>
        <dbReference type="ARBA" id="ARBA00006184"/>
    </source>
</evidence>
<sequence>MTDSDHSSGNNVGDTDDSLTVREMIEQAGEESVFRNRNLVEPDTIIDRDRIVGRDDQLRTVVSNLRKVLNENRPPNLLLYGPAGTGKSLIFDAVARQIRDISKNRGYEFGTLRINCQNLRSLDEAVYALVREAAHDLNEEIGVARHGVSTSTKYDRLYDLLDEGYDSVVFVLDEIDLLLGRRSSSSEPAYSDLIYQLSRASIESIDIQVSVAALTNDPEFMNNLDARAESSFNPRDIPFSDYDANQLQEILRNREDAFIQDALSEDVIPLTSAFAAQSHGDARKAIDLLRKAGDVANENGDLTVTENHVREAQEDVETDRSLKLVEGLTTQKKISLYATAAVAEFGKSGSTTASSRVAFPVYQFLTDVLDADGRTRETFNNYVREVGTYGQLDHERKSLGGKQGGGMYLMYEFKRDPGEIKKRLEQDERIADLSHHEDGLKRVIQAQKRNFAED</sequence>
<keyword evidence="4 5" id="KW-0067">ATP-binding</keyword>
<comment type="function">
    <text evidence="5">Involved in regulation of DNA replication.</text>
</comment>
<dbReference type="SMART" id="SM00382">
    <property type="entry name" value="AAA"/>
    <property type="match status" value="1"/>
</dbReference>
<evidence type="ECO:0000256" key="3">
    <source>
        <dbReference type="ARBA" id="ARBA00022741"/>
    </source>
</evidence>
<dbReference type="InterPro" id="IPR036388">
    <property type="entry name" value="WH-like_DNA-bd_sf"/>
</dbReference>
<accession>A0A1H3B3F4</accession>
<dbReference type="EMBL" id="FNOF01000036">
    <property type="protein sequence ID" value="SDX36151.1"/>
    <property type="molecule type" value="Genomic_DNA"/>
</dbReference>
<reference evidence="7 8" key="1">
    <citation type="submission" date="2016-10" db="EMBL/GenBank/DDBJ databases">
        <authorList>
            <person name="de Groot N.N."/>
        </authorList>
    </citation>
    <scope>NUCLEOTIDE SEQUENCE [LARGE SCALE GENOMIC DNA]</scope>
    <source>
        <strain evidence="7 8">DSM 3756</strain>
    </source>
</reference>
<dbReference type="SUPFAM" id="SSF52540">
    <property type="entry name" value="P-loop containing nucleoside triphosphate hydrolases"/>
    <property type="match status" value="1"/>
</dbReference>
<evidence type="ECO:0000259" key="6">
    <source>
        <dbReference type="SMART" id="SM00382"/>
    </source>
</evidence>
<dbReference type="InterPro" id="IPR055237">
    <property type="entry name" value="Cdc6_lid"/>
</dbReference>
<dbReference type="SUPFAM" id="SSF46785">
    <property type="entry name" value="Winged helix' DNA-binding domain"/>
    <property type="match status" value="1"/>
</dbReference>
<evidence type="ECO:0000256" key="4">
    <source>
        <dbReference type="ARBA" id="ARBA00022840"/>
    </source>
</evidence>
<dbReference type="GO" id="GO:0006260">
    <property type="term" value="P:DNA replication"/>
    <property type="evidence" value="ECO:0007669"/>
    <property type="project" value="UniProtKB-UniRule"/>
</dbReference>
<dbReference type="Gene3D" id="1.10.8.60">
    <property type="match status" value="1"/>
</dbReference>
<dbReference type="NCBIfam" id="TIGR02928">
    <property type="entry name" value="orc1/cdc6 family replication initiation protein"/>
    <property type="match status" value="1"/>
</dbReference>
<dbReference type="InterPro" id="IPR036390">
    <property type="entry name" value="WH_DNA-bd_sf"/>
</dbReference>
<feature type="binding site" evidence="5">
    <location>
        <position position="254"/>
    </location>
    <ligand>
        <name>ATP</name>
        <dbReference type="ChEBI" id="CHEBI:30616"/>
    </ligand>
</feature>
<evidence type="ECO:0000313" key="8">
    <source>
        <dbReference type="Proteomes" id="UP000182573"/>
    </source>
</evidence>
<keyword evidence="3 5" id="KW-0547">Nucleotide-binding</keyword>
<dbReference type="Pfam" id="PF09079">
    <property type="entry name" value="WHD_Cdc6"/>
    <property type="match status" value="1"/>
</dbReference>
<dbReference type="HAMAP" id="MF_01407">
    <property type="entry name" value="ORC1_type_DNA_replic_protein"/>
    <property type="match status" value="1"/>
</dbReference>
<dbReference type="FunFam" id="1.10.8.60:FF:000073">
    <property type="entry name" value="ORC1-type DNA replication protein"/>
    <property type="match status" value="1"/>
</dbReference>
<organism evidence="7 8">
    <name type="scientific">Haloarcula vallismortis</name>
    <name type="common">Halobacterium vallismortis</name>
    <dbReference type="NCBI Taxonomy" id="28442"/>
    <lineage>
        <taxon>Archaea</taxon>
        <taxon>Methanobacteriati</taxon>
        <taxon>Methanobacteriota</taxon>
        <taxon>Stenosarchaea group</taxon>
        <taxon>Halobacteria</taxon>
        <taxon>Halobacteriales</taxon>
        <taxon>Haloarculaceae</taxon>
        <taxon>Haloarcula</taxon>
    </lineage>
</organism>
<dbReference type="PANTHER" id="PTHR10763">
    <property type="entry name" value="CELL DIVISION CONTROL PROTEIN 6-RELATED"/>
    <property type="match status" value="1"/>
</dbReference>
<dbReference type="Gene3D" id="3.40.50.300">
    <property type="entry name" value="P-loop containing nucleotide triphosphate hydrolases"/>
    <property type="match status" value="1"/>
</dbReference>
<evidence type="ECO:0000256" key="2">
    <source>
        <dbReference type="ARBA" id="ARBA00022705"/>
    </source>
</evidence>
<keyword evidence="2 5" id="KW-0235">DNA replication</keyword>
<protein>
    <recommendedName>
        <fullName evidence="5">ORC1-type DNA replication protein</fullName>
    </recommendedName>
</protein>
<dbReference type="Gene3D" id="1.10.10.10">
    <property type="entry name" value="Winged helix-like DNA-binding domain superfamily/Winged helix DNA-binding domain"/>
    <property type="match status" value="1"/>
</dbReference>
<feature type="binding site" evidence="5">
    <location>
        <position position="242"/>
    </location>
    <ligand>
        <name>ATP</name>
        <dbReference type="ChEBI" id="CHEBI:30616"/>
    </ligand>
</feature>
<dbReference type="InterPro" id="IPR003593">
    <property type="entry name" value="AAA+_ATPase"/>
</dbReference>
<dbReference type="InterPro" id="IPR027417">
    <property type="entry name" value="P-loop_NTPase"/>
</dbReference>
<dbReference type="InterPro" id="IPR014277">
    <property type="entry name" value="Orc1/Cdc6_arc"/>
</dbReference>
<dbReference type="InterPro" id="IPR015163">
    <property type="entry name" value="Cdc6_C"/>
</dbReference>
<dbReference type="Pfam" id="PF22703">
    <property type="entry name" value="Cdc6_lid"/>
    <property type="match status" value="1"/>
</dbReference>
<dbReference type="InterPro" id="IPR041664">
    <property type="entry name" value="AAA_16"/>
</dbReference>
<dbReference type="CDD" id="cd08768">
    <property type="entry name" value="Cdc6_C"/>
    <property type="match status" value="1"/>
</dbReference>
<dbReference type="STRING" id="28442.SAMN05443574_13611"/>
<feature type="binding site" evidence="5">
    <location>
        <begin position="85"/>
        <end position="89"/>
    </location>
    <ligand>
        <name>ATP</name>
        <dbReference type="ChEBI" id="CHEBI:30616"/>
    </ligand>
</feature>
<comment type="similarity">
    <text evidence="1 5">Belongs to the CDC6/cdc18 family.</text>
</comment>
<gene>
    <name evidence="7" type="ORF">SAMN05443574_13611</name>
</gene>
<dbReference type="Pfam" id="PF13191">
    <property type="entry name" value="AAA_16"/>
    <property type="match status" value="1"/>
</dbReference>
<dbReference type="AlphaFoldDB" id="A0A1H3B3F4"/>
<dbReference type="GO" id="GO:0005524">
    <property type="term" value="F:ATP binding"/>
    <property type="evidence" value="ECO:0007669"/>
    <property type="project" value="UniProtKB-UniRule"/>
</dbReference>
<evidence type="ECO:0000256" key="5">
    <source>
        <dbReference type="HAMAP-Rule" id="MF_01407"/>
    </source>
</evidence>
<dbReference type="InterPro" id="IPR050311">
    <property type="entry name" value="ORC1/CDC6"/>
</dbReference>
<dbReference type="PANTHER" id="PTHR10763:SF22">
    <property type="entry name" value="ORC1-TYPE DNA REPLICATION PROTEIN"/>
    <property type="match status" value="1"/>
</dbReference>
<name>A0A1H3B3F4_HALVA</name>
<dbReference type="Proteomes" id="UP000182573">
    <property type="component" value="Unassembled WGS sequence"/>
</dbReference>
<proteinExistence type="inferred from homology"/>